<dbReference type="GO" id="GO:0015976">
    <property type="term" value="P:carbon utilization"/>
    <property type="evidence" value="ECO:0007669"/>
    <property type="project" value="InterPro"/>
</dbReference>
<feature type="compositionally biased region" description="Basic and acidic residues" evidence="7">
    <location>
        <begin position="94"/>
        <end position="105"/>
    </location>
</feature>
<evidence type="ECO:0000256" key="5">
    <source>
        <dbReference type="ARBA" id="ARBA00048348"/>
    </source>
</evidence>
<dbReference type="PROSITE" id="PS00705">
    <property type="entry name" value="PROK_CO2_ANHYDRASE_2"/>
    <property type="match status" value="1"/>
</dbReference>
<evidence type="ECO:0000256" key="7">
    <source>
        <dbReference type="SAM" id="MobiDB-lite"/>
    </source>
</evidence>
<feature type="region of interest" description="Disordered" evidence="7">
    <location>
        <begin position="82"/>
        <end position="105"/>
    </location>
</feature>
<evidence type="ECO:0000313" key="8">
    <source>
        <dbReference type="EMBL" id="CAE8701655.1"/>
    </source>
</evidence>
<dbReference type="InterPro" id="IPR036874">
    <property type="entry name" value="Carbonic_anhydrase_sf"/>
</dbReference>
<feature type="region of interest" description="Disordered" evidence="7">
    <location>
        <begin position="496"/>
        <end position="554"/>
    </location>
</feature>
<evidence type="ECO:0000256" key="3">
    <source>
        <dbReference type="ARBA" id="ARBA00022833"/>
    </source>
</evidence>
<feature type="compositionally biased region" description="Basic residues" evidence="7">
    <location>
        <begin position="82"/>
        <end position="93"/>
    </location>
</feature>
<accession>A0A813KGP2</accession>
<feature type="binding site" evidence="6">
    <location>
        <position position="371"/>
    </location>
    <ligand>
        <name>Zn(2+)</name>
        <dbReference type="ChEBI" id="CHEBI:29105"/>
    </ligand>
</feature>
<dbReference type="InterPro" id="IPR015892">
    <property type="entry name" value="Carbonic_anhydrase_CS"/>
</dbReference>
<evidence type="ECO:0000256" key="1">
    <source>
        <dbReference type="ARBA" id="ARBA00006217"/>
    </source>
</evidence>
<comment type="catalytic activity">
    <reaction evidence="5">
        <text>hydrogencarbonate + H(+) = CO2 + H2O</text>
        <dbReference type="Rhea" id="RHEA:10748"/>
        <dbReference type="ChEBI" id="CHEBI:15377"/>
        <dbReference type="ChEBI" id="CHEBI:15378"/>
        <dbReference type="ChEBI" id="CHEBI:16526"/>
        <dbReference type="ChEBI" id="CHEBI:17544"/>
        <dbReference type="EC" id="4.2.1.1"/>
    </reaction>
</comment>
<comment type="cofactor">
    <cofactor evidence="6">
        <name>Zn(2+)</name>
        <dbReference type="ChEBI" id="CHEBI:29105"/>
    </cofactor>
    <text evidence="6">Binds 1 zinc ion per subunit.</text>
</comment>
<name>A0A813KGP2_POLGL</name>
<dbReference type="Proteomes" id="UP000626109">
    <property type="component" value="Unassembled WGS sequence"/>
</dbReference>
<dbReference type="InterPro" id="IPR001765">
    <property type="entry name" value="Carbonic_anhydrase"/>
</dbReference>
<feature type="compositionally biased region" description="Basic and acidic residues" evidence="7">
    <location>
        <begin position="522"/>
        <end position="537"/>
    </location>
</feature>
<evidence type="ECO:0000256" key="6">
    <source>
        <dbReference type="PIRSR" id="PIRSR601765-1"/>
    </source>
</evidence>
<dbReference type="Pfam" id="PF00484">
    <property type="entry name" value="Pro_CA"/>
    <property type="match status" value="1"/>
</dbReference>
<dbReference type="SUPFAM" id="SSF53056">
    <property type="entry name" value="beta-carbonic anhydrase, cab"/>
    <property type="match status" value="1"/>
</dbReference>
<sequence length="554" mass="61632">NHSSNPPRRLLFVRILSHQDDGHACAVAAGACLQCCGLRTAFAPGRRSSCGGRGFSCELLPGGGLRDNILLRLRAGRPRPRLRRRRGQRFRPRKLQDGTQGREDAHCPNSGGLPDLHFPLVGHTRAGRPCGLLPGRDQLHAVHPALSHWGRLFRLVRRMPQSFSTLLFQILDLVAFDSTLFLGREDRRKVPWGNTFKILKQYELATKDILELLVRKHPKCHNSVHLGLLRPTKGGTSPRTGKRPGWEGFSMEDSRKRNVQMKENFKELSPEEVLANLQRGNARFWTGCASRPEASAFERRAMIMQQFPSSAILGCSDSRVPVEVVFDQGLGDMFVVRVAGNSLDTTTTASLQYAVHHLAVKVLLVMGHEGCGAVKAAGLPIEQIEKEPDELADALKMMKAGLDENRLKNVHDARAYDREAVITNVRRQVEGLCRDAAIMQKVQNEELIVVGCFYEISSGIVDFFMEVTEAPDSTGTPHLVMRGVHSGVQSRIEYHVDRSPKAESLDDGPGVIKRGKSGFLLPHRDSAPFRPSDEDKNYSPTSSSHSNKKVFFKE</sequence>
<feature type="non-terminal residue" evidence="8">
    <location>
        <position position="1"/>
    </location>
</feature>
<organism evidence="8 9">
    <name type="scientific">Polarella glacialis</name>
    <name type="common">Dinoflagellate</name>
    <dbReference type="NCBI Taxonomy" id="89957"/>
    <lineage>
        <taxon>Eukaryota</taxon>
        <taxon>Sar</taxon>
        <taxon>Alveolata</taxon>
        <taxon>Dinophyceae</taxon>
        <taxon>Suessiales</taxon>
        <taxon>Suessiaceae</taxon>
        <taxon>Polarella</taxon>
    </lineage>
</organism>
<comment type="similarity">
    <text evidence="1">Belongs to the beta-class carbonic anhydrase family.</text>
</comment>
<dbReference type="PANTHER" id="PTHR11002">
    <property type="entry name" value="CARBONIC ANHYDRASE"/>
    <property type="match status" value="1"/>
</dbReference>
<dbReference type="PANTHER" id="PTHR11002:SF79">
    <property type="entry name" value="CARBONIC ANHYDRASE 2"/>
    <property type="match status" value="1"/>
</dbReference>
<protein>
    <recommendedName>
        <fullName evidence="2">carbonic anhydrase</fullName>
        <ecNumber evidence="2">4.2.1.1</ecNumber>
    </recommendedName>
</protein>
<proteinExistence type="inferred from homology"/>
<dbReference type="AlphaFoldDB" id="A0A813KGP2"/>
<keyword evidence="4" id="KW-0456">Lyase</keyword>
<dbReference type="GO" id="GO:0004089">
    <property type="term" value="F:carbonate dehydratase activity"/>
    <property type="evidence" value="ECO:0007669"/>
    <property type="project" value="UniProtKB-EC"/>
</dbReference>
<keyword evidence="6" id="KW-0479">Metal-binding</keyword>
<dbReference type="EC" id="4.2.1.1" evidence="2"/>
<comment type="caution">
    <text evidence="8">The sequence shown here is derived from an EMBL/GenBank/DDBJ whole genome shotgun (WGS) entry which is preliminary data.</text>
</comment>
<dbReference type="GO" id="GO:0008270">
    <property type="term" value="F:zinc ion binding"/>
    <property type="evidence" value="ECO:0007669"/>
    <property type="project" value="InterPro"/>
</dbReference>
<evidence type="ECO:0000313" key="9">
    <source>
        <dbReference type="Proteomes" id="UP000626109"/>
    </source>
</evidence>
<gene>
    <name evidence="8" type="ORF">PGLA2088_LOCUS32093</name>
</gene>
<feature type="binding site" evidence="6">
    <location>
        <position position="315"/>
    </location>
    <ligand>
        <name>Zn(2+)</name>
        <dbReference type="ChEBI" id="CHEBI:29105"/>
    </ligand>
</feature>
<evidence type="ECO:0000256" key="2">
    <source>
        <dbReference type="ARBA" id="ARBA00012925"/>
    </source>
</evidence>
<dbReference type="EMBL" id="CAJNNW010029836">
    <property type="protein sequence ID" value="CAE8701655.1"/>
    <property type="molecule type" value="Genomic_DNA"/>
</dbReference>
<evidence type="ECO:0000256" key="4">
    <source>
        <dbReference type="ARBA" id="ARBA00023239"/>
    </source>
</evidence>
<dbReference type="CDD" id="cd03378">
    <property type="entry name" value="beta_CA_cladeC"/>
    <property type="match status" value="1"/>
</dbReference>
<dbReference type="Gene3D" id="3.40.1050.10">
    <property type="entry name" value="Carbonic anhydrase"/>
    <property type="match status" value="1"/>
</dbReference>
<keyword evidence="3 6" id="KW-0862">Zinc</keyword>
<dbReference type="SMART" id="SM00947">
    <property type="entry name" value="Pro_CA"/>
    <property type="match status" value="1"/>
</dbReference>
<feature type="region of interest" description="Disordered" evidence="7">
    <location>
        <begin position="225"/>
        <end position="253"/>
    </location>
</feature>
<feature type="binding site" evidence="6">
    <location>
        <position position="368"/>
    </location>
    <ligand>
        <name>Zn(2+)</name>
        <dbReference type="ChEBI" id="CHEBI:29105"/>
    </ligand>
</feature>
<reference evidence="8" key="1">
    <citation type="submission" date="2021-02" db="EMBL/GenBank/DDBJ databases">
        <authorList>
            <person name="Dougan E. K."/>
            <person name="Rhodes N."/>
            <person name="Thang M."/>
            <person name="Chan C."/>
        </authorList>
    </citation>
    <scope>NUCLEOTIDE SEQUENCE</scope>
</reference>
<feature type="binding site" evidence="6">
    <location>
        <position position="317"/>
    </location>
    <ligand>
        <name>Zn(2+)</name>
        <dbReference type="ChEBI" id="CHEBI:29105"/>
    </ligand>
</feature>